<comment type="caution">
    <text evidence="1">The sequence shown here is derived from an EMBL/GenBank/DDBJ whole genome shotgun (WGS) entry which is preliminary data.</text>
</comment>
<dbReference type="AlphaFoldDB" id="A0A4V2FHS1"/>
<keyword evidence="2" id="KW-1185">Reference proteome</keyword>
<name>A0A4V2FHS1_9BURK</name>
<sequence>MRHDPLPFDLAMVDDSHTLDARAMLAGRLCALLDERHAAALPAAVPRALPYAMSLVRRYRLRRLPIDILIRALAALDQRVDIVVRPREPGGTCLVTAAADPPVP</sequence>
<organism evidence="1 2">
    <name type="scientific">Cupriavidus agavae</name>
    <dbReference type="NCBI Taxonomy" id="1001822"/>
    <lineage>
        <taxon>Bacteria</taxon>
        <taxon>Pseudomonadati</taxon>
        <taxon>Pseudomonadota</taxon>
        <taxon>Betaproteobacteria</taxon>
        <taxon>Burkholderiales</taxon>
        <taxon>Burkholderiaceae</taxon>
        <taxon>Cupriavidus</taxon>
    </lineage>
</organism>
<evidence type="ECO:0000313" key="2">
    <source>
        <dbReference type="Proteomes" id="UP000291078"/>
    </source>
</evidence>
<protein>
    <submittedName>
        <fullName evidence="1">Uncharacterized protein</fullName>
    </submittedName>
</protein>
<dbReference type="EMBL" id="SGXM01000001">
    <property type="protein sequence ID" value="RZT41259.1"/>
    <property type="molecule type" value="Genomic_DNA"/>
</dbReference>
<gene>
    <name evidence="1" type="ORF">EV147_0245</name>
</gene>
<accession>A0A4V2FHS1</accession>
<dbReference type="Proteomes" id="UP000291078">
    <property type="component" value="Unassembled WGS sequence"/>
</dbReference>
<reference evidence="1 2" key="1">
    <citation type="journal article" date="2015" name="Stand. Genomic Sci.">
        <title>Genomic Encyclopedia of Bacterial and Archaeal Type Strains, Phase III: the genomes of soil and plant-associated and newly described type strains.</title>
        <authorList>
            <person name="Whitman W.B."/>
            <person name="Woyke T."/>
            <person name="Klenk H.P."/>
            <person name="Zhou Y."/>
            <person name="Lilburn T.G."/>
            <person name="Beck B.J."/>
            <person name="De Vos P."/>
            <person name="Vandamme P."/>
            <person name="Eisen J.A."/>
            <person name="Garrity G."/>
            <person name="Hugenholtz P."/>
            <person name="Kyrpides N.C."/>
        </authorList>
    </citation>
    <scope>NUCLEOTIDE SEQUENCE [LARGE SCALE GENOMIC DNA]</scope>
    <source>
        <strain evidence="1 2">ASC-9842</strain>
    </source>
</reference>
<dbReference type="RefSeq" id="WP_130389315.1">
    <property type="nucleotide sequence ID" value="NZ_SGXM01000001.1"/>
</dbReference>
<proteinExistence type="predicted"/>
<evidence type="ECO:0000313" key="1">
    <source>
        <dbReference type="EMBL" id="RZT41259.1"/>
    </source>
</evidence>